<protein>
    <recommendedName>
        <fullName evidence="1">Calcineurin-like phosphoesterase domain-containing protein</fullName>
    </recommendedName>
</protein>
<dbReference type="InterPro" id="IPR050126">
    <property type="entry name" value="Ap4A_hydrolase"/>
</dbReference>
<reference evidence="3" key="1">
    <citation type="journal article" date="2019" name="Int. J. Syst. Evol. Microbiol.">
        <title>The Global Catalogue of Microorganisms (GCM) 10K type strain sequencing project: providing services to taxonomists for standard genome sequencing and annotation.</title>
        <authorList>
            <consortium name="The Broad Institute Genomics Platform"/>
            <consortium name="The Broad Institute Genome Sequencing Center for Infectious Disease"/>
            <person name="Wu L."/>
            <person name="Ma J."/>
        </authorList>
    </citation>
    <scope>NUCLEOTIDE SEQUENCE [LARGE SCALE GENOMIC DNA]</scope>
    <source>
        <strain evidence="3">JCM 17543</strain>
    </source>
</reference>
<comment type="caution">
    <text evidence="2">The sequence shown here is derived from an EMBL/GenBank/DDBJ whole genome shotgun (WGS) entry which is preliminary data.</text>
</comment>
<organism evidence="2 3">
    <name type="scientific">Sphingomonas limnosediminicola</name>
    <dbReference type="NCBI Taxonomy" id="940133"/>
    <lineage>
        <taxon>Bacteria</taxon>
        <taxon>Pseudomonadati</taxon>
        <taxon>Pseudomonadota</taxon>
        <taxon>Alphaproteobacteria</taxon>
        <taxon>Sphingomonadales</taxon>
        <taxon>Sphingomonadaceae</taxon>
        <taxon>Sphingomonas</taxon>
    </lineage>
</organism>
<gene>
    <name evidence="2" type="ORF">GCM10022276_06520</name>
</gene>
<dbReference type="PANTHER" id="PTHR42850">
    <property type="entry name" value="METALLOPHOSPHOESTERASE"/>
    <property type="match status" value="1"/>
</dbReference>
<evidence type="ECO:0000313" key="3">
    <source>
        <dbReference type="Proteomes" id="UP001500827"/>
    </source>
</evidence>
<feature type="domain" description="Calcineurin-like phosphoesterase" evidence="1">
    <location>
        <begin position="2"/>
        <end position="157"/>
    </location>
</feature>
<dbReference type="SUPFAM" id="SSF56300">
    <property type="entry name" value="Metallo-dependent phosphatases"/>
    <property type="match status" value="1"/>
</dbReference>
<keyword evidence="3" id="KW-1185">Reference proteome</keyword>
<evidence type="ECO:0000259" key="1">
    <source>
        <dbReference type="Pfam" id="PF00149"/>
    </source>
</evidence>
<dbReference type="EMBL" id="BAABBM010000001">
    <property type="protein sequence ID" value="GAA3890155.1"/>
    <property type="molecule type" value="Genomic_DNA"/>
</dbReference>
<dbReference type="Pfam" id="PF00149">
    <property type="entry name" value="Metallophos"/>
    <property type="match status" value="1"/>
</dbReference>
<dbReference type="Gene3D" id="3.60.21.10">
    <property type="match status" value="1"/>
</dbReference>
<name>A0ABP7L093_9SPHN</name>
<sequence length="201" mass="22549">MFLGDLVDRGPHSAQVIERLRNYRPGRARTVFLLGNHEEVLLRILDGDATPVPSWLRFGGAQCLDSYGVDPRSLAEVPAEQAVQMVQRAIPDSHKEFLASFVDTCRFGDYLFVHAGIRPGIPIDQQQQSDLRWIRDPFLLDDTDHGMVVVHGHTIVDDVEERSNRIGIDTGAYRTGVLTALVLEGQDRWYIDTRDGADAAR</sequence>
<dbReference type="PANTHER" id="PTHR42850:SF4">
    <property type="entry name" value="ZINC-DEPENDENT ENDOPOLYPHOSPHATASE"/>
    <property type="match status" value="1"/>
</dbReference>
<dbReference type="InterPro" id="IPR004843">
    <property type="entry name" value="Calcineurin-like_PHP"/>
</dbReference>
<accession>A0ABP7L093</accession>
<proteinExistence type="predicted"/>
<dbReference type="InterPro" id="IPR029052">
    <property type="entry name" value="Metallo-depent_PP-like"/>
</dbReference>
<evidence type="ECO:0000313" key="2">
    <source>
        <dbReference type="EMBL" id="GAA3890155.1"/>
    </source>
</evidence>
<dbReference type="Proteomes" id="UP001500827">
    <property type="component" value="Unassembled WGS sequence"/>
</dbReference>